<dbReference type="Proteomes" id="UP001595075">
    <property type="component" value="Unassembled WGS sequence"/>
</dbReference>
<dbReference type="Gene3D" id="3.90.1300.10">
    <property type="entry name" value="Amidase signature (AS) domain"/>
    <property type="match status" value="1"/>
</dbReference>
<reference evidence="1 2" key="1">
    <citation type="journal article" date="2024" name="Commun. Biol.">
        <title>Comparative genomic analysis of thermophilic fungi reveals convergent evolutionary adaptations and gene losses.</title>
        <authorList>
            <person name="Steindorff A.S."/>
            <person name="Aguilar-Pontes M.V."/>
            <person name="Robinson A.J."/>
            <person name="Andreopoulos B."/>
            <person name="LaButti K."/>
            <person name="Kuo A."/>
            <person name="Mondo S."/>
            <person name="Riley R."/>
            <person name="Otillar R."/>
            <person name="Haridas S."/>
            <person name="Lipzen A."/>
            <person name="Grimwood J."/>
            <person name="Schmutz J."/>
            <person name="Clum A."/>
            <person name="Reid I.D."/>
            <person name="Moisan M.C."/>
            <person name="Butler G."/>
            <person name="Nguyen T.T.M."/>
            <person name="Dewar K."/>
            <person name="Conant G."/>
            <person name="Drula E."/>
            <person name="Henrissat B."/>
            <person name="Hansel C."/>
            <person name="Singer S."/>
            <person name="Hutchinson M.I."/>
            <person name="de Vries R.P."/>
            <person name="Natvig D.O."/>
            <person name="Powell A.J."/>
            <person name="Tsang A."/>
            <person name="Grigoriev I.V."/>
        </authorList>
    </citation>
    <scope>NUCLEOTIDE SEQUENCE [LARGE SCALE GENOMIC DNA]</scope>
    <source>
        <strain evidence="1 2">CBS 494.80</strain>
    </source>
</reference>
<dbReference type="EMBL" id="JAZHXI010000020">
    <property type="protein sequence ID" value="KAL2060816.1"/>
    <property type="molecule type" value="Genomic_DNA"/>
</dbReference>
<accession>A0ABR4BUC3</accession>
<organism evidence="1 2">
    <name type="scientific">Oculimacula yallundae</name>
    <dbReference type="NCBI Taxonomy" id="86028"/>
    <lineage>
        <taxon>Eukaryota</taxon>
        <taxon>Fungi</taxon>
        <taxon>Dikarya</taxon>
        <taxon>Ascomycota</taxon>
        <taxon>Pezizomycotina</taxon>
        <taxon>Leotiomycetes</taxon>
        <taxon>Helotiales</taxon>
        <taxon>Ploettnerulaceae</taxon>
        <taxon>Oculimacula</taxon>
    </lineage>
</organism>
<protein>
    <submittedName>
        <fullName evidence="1">Uncharacterized protein</fullName>
    </submittedName>
</protein>
<gene>
    <name evidence="1" type="ORF">VTL71DRAFT_8868</name>
</gene>
<evidence type="ECO:0000313" key="2">
    <source>
        <dbReference type="Proteomes" id="UP001595075"/>
    </source>
</evidence>
<sequence length="89" mass="9896">MGQYSADCPMKRWLNGLVEDGSNIPIGLMFVGRRYDDARLVDAAYAYKKATEHRKAFQPILIASCELGQNGVDYTESLCYETEGVGVLD</sequence>
<comment type="caution">
    <text evidence="1">The sequence shown here is derived from an EMBL/GenBank/DDBJ whole genome shotgun (WGS) entry which is preliminary data.</text>
</comment>
<dbReference type="SUPFAM" id="SSF75304">
    <property type="entry name" value="Amidase signature (AS) enzymes"/>
    <property type="match status" value="1"/>
</dbReference>
<dbReference type="InterPro" id="IPR036928">
    <property type="entry name" value="AS_sf"/>
</dbReference>
<proteinExistence type="predicted"/>
<evidence type="ECO:0000313" key="1">
    <source>
        <dbReference type="EMBL" id="KAL2060816.1"/>
    </source>
</evidence>
<keyword evidence="2" id="KW-1185">Reference proteome</keyword>
<name>A0ABR4BUC3_9HELO</name>